<organism evidence="6 7">
    <name type="scientific">Pseudomonas indica</name>
    <dbReference type="NCBI Taxonomy" id="137658"/>
    <lineage>
        <taxon>Bacteria</taxon>
        <taxon>Pseudomonadati</taxon>
        <taxon>Pseudomonadota</taxon>
        <taxon>Gammaproteobacteria</taxon>
        <taxon>Pseudomonadales</taxon>
        <taxon>Pseudomonadaceae</taxon>
        <taxon>Pseudomonas</taxon>
    </lineage>
</organism>
<dbReference type="NCBIfam" id="NF008423">
    <property type="entry name" value="PRK11251.1"/>
    <property type="match status" value="1"/>
</dbReference>
<accession>A0A1G9K4U4</accession>
<gene>
    <name evidence="6" type="ORF">SAMN05216186_12153</name>
</gene>
<dbReference type="InterPro" id="IPR037873">
    <property type="entry name" value="BamE-like"/>
</dbReference>
<name>A0A1G9K4U4_9PSED</name>
<keyword evidence="7" id="KW-1185">Reference proteome</keyword>
<dbReference type="PROSITE" id="PS51257">
    <property type="entry name" value="PROKAR_LIPOPROTEIN"/>
    <property type="match status" value="1"/>
</dbReference>
<protein>
    <submittedName>
        <fullName evidence="6">Osmotically inducible lipoprotein OsmE</fullName>
    </submittedName>
</protein>
<feature type="signal peptide" evidence="4">
    <location>
        <begin position="1"/>
        <end position="19"/>
    </location>
</feature>
<dbReference type="GO" id="GO:0019867">
    <property type="term" value="C:outer membrane"/>
    <property type="evidence" value="ECO:0007669"/>
    <property type="project" value="InterPro"/>
</dbReference>
<keyword evidence="6" id="KW-0449">Lipoprotein</keyword>
<feature type="region of interest" description="Disordered" evidence="3">
    <location>
        <begin position="42"/>
        <end position="63"/>
    </location>
</feature>
<sequence>MFKPLLLAAGVLASVAGCATKVENPVDYVTFRNEPLVKQVDKGMSKQQVREIGGPPSTEMQRTNVEGTCNNYVLNRDGHQQPYHVSFNAAGVVDGKGFMTCEEMERHERAART</sequence>
<evidence type="ECO:0000256" key="1">
    <source>
        <dbReference type="ARBA" id="ARBA00022729"/>
    </source>
</evidence>
<evidence type="ECO:0000256" key="2">
    <source>
        <dbReference type="ARBA" id="ARBA00023136"/>
    </source>
</evidence>
<keyword evidence="1 4" id="KW-0732">Signal</keyword>
<dbReference type="Gene3D" id="3.30.1450.10">
    <property type="match status" value="1"/>
</dbReference>
<keyword evidence="2" id="KW-0472">Membrane</keyword>
<dbReference type="STRING" id="137658.SAMN05216186_12153"/>
<reference evidence="6 7" key="1">
    <citation type="submission" date="2016-10" db="EMBL/GenBank/DDBJ databases">
        <authorList>
            <person name="de Groot N.N."/>
        </authorList>
    </citation>
    <scope>NUCLEOTIDE SEQUENCE [LARGE SCALE GENOMIC DNA]</scope>
    <source>
        <strain evidence="6 7">JCM 21544</strain>
    </source>
</reference>
<evidence type="ECO:0000256" key="4">
    <source>
        <dbReference type="SAM" id="SignalP"/>
    </source>
</evidence>
<dbReference type="Proteomes" id="UP000198706">
    <property type="component" value="Unassembled WGS sequence"/>
</dbReference>
<feature type="chain" id="PRO_5011523883" evidence="4">
    <location>
        <begin position="20"/>
        <end position="113"/>
    </location>
</feature>
<evidence type="ECO:0000313" key="6">
    <source>
        <dbReference type="EMBL" id="SDL44910.1"/>
    </source>
</evidence>
<dbReference type="OrthoDB" id="7003922at2"/>
<feature type="domain" description="Outer membrane protein assembly factor BamE" evidence="5">
    <location>
        <begin position="30"/>
        <end position="96"/>
    </location>
</feature>
<dbReference type="AlphaFoldDB" id="A0A1G9K4U4"/>
<evidence type="ECO:0000259" key="5">
    <source>
        <dbReference type="Pfam" id="PF04355"/>
    </source>
</evidence>
<dbReference type="InterPro" id="IPR007450">
    <property type="entry name" value="BamE_dom"/>
</dbReference>
<dbReference type="Pfam" id="PF04355">
    <property type="entry name" value="BamE"/>
    <property type="match status" value="1"/>
</dbReference>
<evidence type="ECO:0000313" key="7">
    <source>
        <dbReference type="Proteomes" id="UP000198706"/>
    </source>
</evidence>
<dbReference type="RefSeq" id="WP_084338765.1">
    <property type="nucleotide sequence ID" value="NZ_FNFD01000021.1"/>
</dbReference>
<evidence type="ECO:0000256" key="3">
    <source>
        <dbReference type="SAM" id="MobiDB-lite"/>
    </source>
</evidence>
<dbReference type="EMBL" id="FNFD01000021">
    <property type="protein sequence ID" value="SDL44910.1"/>
    <property type="molecule type" value="Genomic_DNA"/>
</dbReference>
<proteinExistence type="predicted"/>